<name>A0A9P8L6S3_9PEZI</name>
<reference evidence="2" key="1">
    <citation type="submission" date="2021-03" db="EMBL/GenBank/DDBJ databases">
        <title>Comparative genomics and phylogenomic investigation of the class Geoglossomycetes provide insights into ecological specialization and systematics.</title>
        <authorList>
            <person name="Melie T."/>
            <person name="Pirro S."/>
            <person name="Miller A.N."/>
            <person name="Quandt A."/>
        </authorList>
    </citation>
    <scope>NUCLEOTIDE SEQUENCE</scope>
    <source>
        <strain evidence="2">GBOQ0MN5Z8</strain>
    </source>
</reference>
<gene>
    <name evidence="2" type="ORF">FGG08_000621</name>
</gene>
<dbReference type="OrthoDB" id="432483at2759"/>
<comment type="caution">
    <text evidence="2">The sequence shown here is derived from an EMBL/GenBank/DDBJ whole genome shotgun (WGS) entry which is preliminary data.</text>
</comment>
<dbReference type="EMBL" id="JAGHQL010000007">
    <property type="protein sequence ID" value="KAH0545322.1"/>
    <property type="molecule type" value="Genomic_DNA"/>
</dbReference>
<protein>
    <recommendedName>
        <fullName evidence="1">Azaphilone pigments biosynthesis cluster protein L N-terminal domain-containing protein</fullName>
    </recommendedName>
</protein>
<dbReference type="InterPro" id="IPR031348">
    <property type="entry name" value="PigL_N"/>
</dbReference>
<organism evidence="2 3">
    <name type="scientific">Glutinoglossum americanum</name>
    <dbReference type="NCBI Taxonomy" id="1670608"/>
    <lineage>
        <taxon>Eukaryota</taxon>
        <taxon>Fungi</taxon>
        <taxon>Dikarya</taxon>
        <taxon>Ascomycota</taxon>
        <taxon>Pezizomycotina</taxon>
        <taxon>Geoglossomycetes</taxon>
        <taxon>Geoglossales</taxon>
        <taxon>Geoglossaceae</taxon>
        <taxon>Glutinoglossum</taxon>
    </lineage>
</organism>
<sequence length="212" mass="23209">MPDPLSVAASIISITVPALYDTRLLVIIDAPQAIQSLKDDVASAEMALQSLQAIKDPEWEVLGQTVAGQSKAASKNCARVCGVFRDNLQSWTRHSQEGKMSWQDRAKTISIKEAEIFKVITSTNTQLIEVDSSLGEIHLTNSTHEQGPKEEDVRNVVKQIEEERVALDCSRKLLKELLLKVQEDAVARACEGCQDACPQVSRRGAGSVLTIV</sequence>
<evidence type="ECO:0000313" key="3">
    <source>
        <dbReference type="Proteomes" id="UP000698800"/>
    </source>
</evidence>
<dbReference type="Proteomes" id="UP000698800">
    <property type="component" value="Unassembled WGS sequence"/>
</dbReference>
<proteinExistence type="predicted"/>
<keyword evidence="3" id="KW-1185">Reference proteome</keyword>
<accession>A0A9P8L6S3</accession>
<dbReference type="AlphaFoldDB" id="A0A9P8L6S3"/>
<evidence type="ECO:0000313" key="2">
    <source>
        <dbReference type="EMBL" id="KAH0545322.1"/>
    </source>
</evidence>
<evidence type="ECO:0000259" key="1">
    <source>
        <dbReference type="Pfam" id="PF17111"/>
    </source>
</evidence>
<dbReference type="Pfam" id="PF17111">
    <property type="entry name" value="PigL_N"/>
    <property type="match status" value="1"/>
</dbReference>
<feature type="domain" description="Azaphilone pigments biosynthesis cluster protein L N-terminal" evidence="1">
    <location>
        <begin position="3"/>
        <end position="110"/>
    </location>
</feature>